<organism evidence="3 4">
    <name type="scientific">Dothistroma septosporum (strain NZE10 / CBS 128990)</name>
    <name type="common">Red band needle blight fungus</name>
    <name type="synonym">Mycosphaerella pini</name>
    <dbReference type="NCBI Taxonomy" id="675120"/>
    <lineage>
        <taxon>Eukaryota</taxon>
        <taxon>Fungi</taxon>
        <taxon>Dikarya</taxon>
        <taxon>Ascomycota</taxon>
        <taxon>Pezizomycotina</taxon>
        <taxon>Dothideomycetes</taxon>
        <taxon>Dothideomycetidae</taxon>
        <taxon>Mycosphaerellales</taxon>
        <taxon>Mycosphaerellaceae</taxon>
        <taxon>Dothistroma</taxon>
    </lineage>
</organism>
<feature type="coiled-coil region" evidence="1">
    <location>
        <begin position="215"/>
        <end position="247"/>
    </location>
</feature>
<dbReference type="HOGENOM" id="CLU_1094260_0_0_1"/>
<gene>
    <name evidence="3" type="ORF">DOTSEDRAFT_26409</name>
</gene>
<reference evidence="4" key="1">
    <citation type="journal article" date="2012" name="PLoS Genet.">
        <title>The genomes of the fungal plant pathogens Cladosporium fulvum and Dothistroma septosporum reveal adaptation to different hosts and lifestyles but also signatures of common ancestry.</title>
        <authorList>
            <person name="de Wit P.J.G.M."/>
            <person name="van der Burgt A."/>
            <person name="Oekmen B."/>
            <person name="Stergiopoulos I."/>
            <person name="Abd-Elsalam K.A."/>
            <person name="Aerts A.L."/>
            <person name="Bahkali A.H."/>
            <person name="Beenen H.G."/>
            <person name="Chettri P."/>
            <person name="Cox M.P."/>
            <person name="Datema E."/>
            <person name="de Vries R.P."/>
            <person name="Dhillon B."/>
            <person name="Ganley A.R."/>
            <person name="Griffiths S.A."/>
            <person name="Guo Y."/>
            <person name="Hamelin R.C."/>
            <person name="Henrissat B."/>
            <person name="Kabir M.S."/>
            <person name="Jashni M.K."/>
            <person name="Kema G."/>
            <person name="Klaubauf S."/>
            <person name="Lapidus A."/>
            <person name="Levasseur A."/>
            <person name="Lindquist E."/>
            <person name="Mehrabi R."/>
            <person name="Ohm R.A."/>
            <person name="Owen T.J."/>
            <person name="Salamov A."/>
            <person name="Schwelm A."/>
            <person name="Schijlen E."/>
            <person name="Sun H."/>
            <person name="van den Burg H.A."/>
            <person name="van Ham R.C.H.J."/>
            <person name="Zhang S."/>
            <person name="Goodwin S.B."/>
            <person name="Grigoriev I.V."/>
            <person name="Collemare J."/>
            <person name="Bradshaw R.E."/>
        </authorList>
    </citation>
    <scope>NUCLEOTIDE SEQUENCE [LARGE SCALE GENOMIC DNA]</scope>
    <source>
        <strain evidence="4">NZE10 / CBS 128990</strain>
    </source>
</reference>
<feature type="compositionally biased region" description="Basic and acidic residues" evidence="2">
    <location>
        <begin position="114"/>
        <end position="129"/>
    </location>
</feature>
<dbReference type="OMA" id="NDIGYLW"/>
<evidence type="ECO:0000313" key="4">
    <source>
        <dbReference type="Proteomes" id="UP000016933"/>
    </source>
</evidence>
<evidence type="ECO:0000256" key="2">
    <source>
        <dbReference type="SAM" id="MobiDB-lite"/>
    </source>
</evidence>
<dbReference type="AlphaFoldDB" id="N1PFU2"/>
<name>N1PFU2_DOTSN</name>
<proteinExistence type="predicted"/>
<evidence type="ECO:0000313" key="3">
    <source>
        <dbReference type="EMBL" id="EME41212.1"/>
    </source>
</evidence>
<keyword evidence="1" id="KW-0175">Coiled coil</keyword>
<keyword evidence="4" id="KW-1185">Reference proteome</keyword>
<protein>
    <submittedName>
        <fullName evidence="3">Uncharacterized protein</fullName>
    </submittedName>
</protein>
<feature type="region of interest" description="Disordered" evidence="2">
    <location>
        <begin position="114"/>
        <end position="144"/>
    </location>
</feature>
<dbReference type="Proteomes" id="UP000016933">
    <property type="component" value="Unassembled WGS sequence"/>
</dbReference>
<feature type="compositionally biased region" description="Basic and acidic residues" evidence="2">
    <location>
        <begin position="150"/>
        <end position="162"/>
    </location>
</feature>
<sequence>MAGPRKFEKHSLAYRQYKALKRLPPACPPYSYAASGYPQVQQHELYCRQPGTDGQLCGYYKHNDIGYLWNHLEKKHGFQRQNRPSFQSLTWSEERFNELNLFYTELMKAMKEGGEHAKQGLRRSGRDQRPAYGTYSKDDEDDEEPAIMQKREAGSQRHESVKIQRPMQRKHSRIVDEQDVEMSTQEAMLATNGMTAKRKRDIDGEVSEYDEASLQAQLKEKKAKQEMKAAALEVKEAAFEVAELEAKLAVRKNK</sequence>
<feature type="region of interest" description="Disordered" evidence="2">
    <location>
        <begin position="150"/>
        <end position="169"/>
    </location>
</feature>
<dbReference type="EMBL" id="KB446542">
    <property type="protein sequence ID" value="EME41212.1"/>
    <property type="molecule type" value="Genomic_DNA"/>
</dbReference>
<accession>N1PFU2</accession>
<reference evidence="3 4" key="2">
    <citation type="journal article" date="2012" name="PLoS Pathog.">
        <title>Diverse lifestyles and strategies of plant pathogenesis encoded in the genomes of eighteen Dothideomycetes fungi.</title>
        <authorList>
            <person name="Ohm R.A."/>
            <person name="Feau N."/>
            <person name="Henrissat B."/>
            <person name="Schoch C.L."/>
            <person name="Horwitz B.A."/>
            <person name="Barry K.W."/>
            <person name="Condon B.J."/>
            <person name="Copeland A.C."/>
            <person name="Dhillon B."/>
            <person name="Glaser F."/>
            <person name="Hesse C.N."/>
            <person name="Kosti I."/>
            <person name="LaButti K."/>
            <person name="Lindquist E.A."/>
            <person name="Lucas S."/>
            <person name="Salamov A.A."/>
            <person name="Bradshaw R.E."/>
            <person name="Ciuffetti L."/>
            <person name="Hamelin R.C."/>
            <person name="Kema G.H.J."/>
            <person name="Lawrence C."/>
            <person name="Scott J.A."/>
            <person name="Spatafora J.W."/>
            <person name="Turgeon B.G."/>
            <person name="de Wit P.J.G.M."/>
            <person name="Zhong S."/>
            <person name="Goodwin S.B."/>
            <person name="Grigoriev I.V."/>
        </authorList>
    </citation>
    <scope>NUCLEOTIDE SEQUENCE [LARGE SCALE GENOMIC DNA]</scope>
    <source>
        <strain evidence="4">NZE10 / CBS 128990</strain>
    </source>
</reference>
<evidence type="ECO:0000256" key="1">
    <source>
        <dbReference type="SAM" id="Coils"/>
    </source>
</evidence>